<reference evidence="2 3" key="1">
    <citation type="submission" date="2017-07" db="EMBL/GenBank/DDBJ databases">
        <title>Sandarakinorhabdus cyanobacteriorum sp. nov., a novel bacterium isolated from cyanobacterial aggregates in a eutrophic lake.</title>
        <authorList>
            <person name="Cai H."/>
        </authorList>
    </citation>
    <scope>NUCLEOTIDE SEQUENCE [LARGE SCALE GENOMIC DNA]</scope>
    <source>
        <strain evidence="2 3">TH057</strain>
    </source>
</reference>
<feature type="transmembrane region" description="Helical" evidence="1">
    <location>
        <begin position="6"/>
        <end position="30"/>
    </location>
</feature>
<comment type="caution">
    <text evidence="2">The sequence shown here is derived from an EMBL/GenBank/DDBJ whole genome shotgun (WGS) entry which is preliminary data.</text>
</comment>
<evidence type="ECO:0000256" key="1">
    <source>
        <dbReference type="SAM" id="Phobius"/>
    </source>
</evidence>
<protein>
    <submittedName>
        <fullName evidence="2">Uncharacterized protein</fullName>
    </submittedName>
</protein>
<keyword evidence="1" id="KW-0472">Membrane</keyword>
<sequence>MLANNVVTILMIVFSWITLMGVLAWAGILVPRQLDGRKQRQIAQLTAGTEALAIAIARNGHDPLHLARLSAQYAAHVRALTQLGAGVPPAPAAETAPLAEAA</sequence>
<evidence type="ECO:0000313" key="2">
    <source>
        <dbReference type="EMBL" id="OYQ29991.1"/>
    </source>
</evidence>
<dbReference type="Proteomes" id="UP000216991">
    <property type="component" value="Unassembled WGS sequence"/>
</dbReference>
<accession>A0A255YLC1</accession>
<dbReference type="EMBL" id="NOXT01000103">
    <property type="protein sequence ID" value="OYQ29991.1"/>
    <property type="molecule type" value="Genomic_DNA"/>
</dbReference>
<dbReference type="RefSeq" id="WP_094473431.1">
    <property type="nucleotide sequence ID" value="NZ_NOXT01000103.1"/>
</dbReference>
<gene>
    <name evidence="2" type="ORF">CHU93_07230</name>
</gene>
<evidence type="ECO:0000313" key="3">
    <source>
        <dbReference type="Proteomes" id="UP000216991"/>
    </source>
</evidence>
<dbReference type="AlphaFoldDB" id="A0A255YLC1"/>
<name>A0A255YLC1_9SPHN</name>
<proteinExistence type="predicted"/>
<keyword evidence="1" id="KW-1133">Transmembrane helix</keyword>
<dbReference type="OrthoDB" id="9908163at2"/>
<organism evidence="2 3">
    <name type="scientific">Sandarakinorhabdus cyanobacteriorum</name>
    <dbReference type="NCBI Taxonomy" id="1981098"/>
    <lineage>
        <taxon>Bacteria</taxon>
        <taxon>Pseudomonadati</taxon>
        <taxon>Pseudomonadota</taxon>
        <taxon>Alphaproteobacteria</taxon>
        <taxon>Sphingomonadales</taxon>
        <taxon>Sphingosinicellaceae</taxon>
        <taxon>Sandarakinorhabdus</taxon>
    </lineage>
</organism>
<keyword evidence="1" id="KW-0812">Transmembrane</keyword>
<keyword evidence="3" id="KW-1185">Reference proteome</keyword>